<dbReference type="Pfam" id="PF01457">
    <property type="entry name" value="Peptidase_M8"/>
    <property type="match status" value="1"/>
</dbReference>
<dbReference type="Proteomes" id="UP000283634">
    <property type="component" value="Unassembled WGS sequence"/>
</dbReference>
<reference evidence="8 9" key="1">
    <citation type="journal article" date="2018" name="BMC Genomics">
        <title>Genomic comparison of Trypanosoma conorhini and Trypanosoma rangeli to Trypanosoma cruzi strains of high and low virulence.</title>
        <authorList>
            <person name="Bradwell K.R."/>
            <person name="Koparde V.N."/>
            <person name="Matveyev A.V."/>
            <person name="Serrano M.G."/>
            <person name="Alves J.M."/>
            <person name="Parikh H."/>
            <person name="Huang B."/>
            <person name="Lee V."/>
            <person name="Espinosa-Alvarez O."/>
            <person name="Ortiz P.A."/>
            <person name="Costa-Martins A.G."/>
            <person name="Teixeira M.M."/>
            <person name="Buck G.A."/>
        </authorList>
    </citation>
    <scope>NUCLEOTIDE SEQUENCE [LARGE SCALE GENOMIC DNA]</scope>
    <source>
        <strain evidence="8 9">AM80</strain>
    </source>
</reference>
<dbReference type="RefSeq" id="XP_029233518.1">
    <property type="nucleotide sequence ID" value="XM_029386662.1"/>
</dbReference>
<keyword evidence="9" id="KW-1185">Reference proteome</keyword>
<proteinExistence type="inferred from homology"/>
<sequence length="141" mass="15856">MAPRVRRRAAVLRELPCKGQGAMQAYTVAAKEEGNSGWAPIRIFVSTEDLKKDGQWKWRKKRYCENAGEQCTNYLGYEATCTATDVLSEEKKALYEKTIIPMAVKLHAERLLVKPVVDKIIVPNVAGGPCQHFKIPITHKT</sequence>
<keyword evidence="5 7" id="KW-0862">Zinc</keyword>
<dbReference type="EMBL" id="MKGL01000749">
    <property type="protein sequence ID" value="RNE96073.1"/>
    <property type="molecule type" value="Genomic_DNA"/>
</dbReference>
<dbReference type="AlphaFoldDB" id="A0A3R7JSB4"/>
<evidence type="ECO:0000256" key="4">
    <source>
        <dbReference type="ARBA" id="ARBA00022801"/>
    </source>
</evidence>
<keyword evidence="3 7" id="KW-0479">Metal-binding</keyword>
<evidence type="ECO:0000313" key="9">
    <source>
        <dbReference type="Proteomes" id="UP000283634"/>
    </source>
</evidence>
<dbReference type="Gene3D" id="3.10.170.20">
    <property type="match status" value="1"/>
</dbReference>
<dbReference type="GO" id="GO:0004222">
    <property type="term" value="F:metalloendopeptidase activity"/>
    <property type="evidence" value="ECO:0007669"/>
    <property type="project" value="UniProtKB-UniRule"/>
</dbReference>
<dbReference type="GO" id="GO:0046872">
    <property type="term" value="F:metal ion binding"/>
    <property type="evidence" value="ECO:0007669"/>
    <property type="project" value="UniProtKB-KW"/>
</dbReference>
<gene>
    <name evidence="8" type="ORF">TraAM80_10010</name>
</gene>
<evidence type="ECO:0000256" key="6">
    <source>
        <dbReference type="ARBA" id="ARBA00023049"/>
    </source>
</evidence>
<dbReference type="GeneID" id="40333943"/>
<feature type="non-terminal residue" evidence="8">
    <location>
        <position position="141"/>
    </location>
</feature>
<evidence type="ECO:0000256" key="5">
    <source>
        <dbReference type="ARBA" id="ARBA00022833"/>
    </source>
</evidence>
<dbReference type="SUPFAM" id="SSF55486">
    <property type="entry name" value="Metalloproteases ('zincins'), catalytic domain"/>
    <property type="match status" value="1"/>
</dbReference>
<comment type="caution">
    <text evidence="8">The sequence shown here is derived from an EMBL/GenBank/DDBJ whole genome shotgun (WGS) entry which is preliminary data.</text>
</comment>
<comment type="cofactor">
    <cofactor evidence="7">
        <name>Zn(2+)</name>
        <dbReference type="ChEBI" id="CHEBI:29105"/>
    </cofactor>
    <text evidence="7">Binds 1 zinc ion per subunit.</text>
</comment>
<evidence type="ECO:0000313" key="8">
    <source>
        <dbReference type="EMBL" id="RNE96073.1"/>
    </source>
</evidence>
<dbReference type="GO" id="GO:0016020">
    <property type="term" value="C:membrane"/>
    <property type="evidence" value="ECO:0007669"/>
    <property type="project" value="InterPro"/>
</dbReference>
<evidence type="ECO:0000256" key="2">
    <source>
        <dbReference type="ARBA" id="ARBA00022670"/>
    </source>
</evidence>
<keyword evidence="6 7" id="KW-0482">Metalloprotease</keyword>
<keyword evidence="4 7" id="KW-0378">Hydrolase</keyword>
<comment type="similarity">
    <text evidence="1 7">Belongs to the peptidase M8 family.</text>
</comment>
<dbReference type="GO" id="GO:0006508">
    <property type="term" value="P:proteolysis"/>
    <property type="evidence" value="ECO:0007669"/>
    <property type="project" value="UniProtKB-KW"/>
</dbReference>
<dbReference type="InterPro" id="IPR001577">
    <property type="entry name" value="Peptidase_M8"/>
</dbReference>
<evidence type="ECO:0000256" key="3">
    <source>
        <dbReference type="ARBA" id="ARBA00022723"/>
    </source>
</evidence>
<dbReference type="EC" id="3.4.24.-" evidence="7"/>
<name>A0A3R7JSB4_TRYRA</name>
<dbReference type="OrthoDB" id="252862at2759"/>
<evidence type="ECO:0000256" key="1">
    <source>
        <dbReference type="ARBA" id="ARBA00005860"/>
    </source>
</evidence>
<protein>
    <recommendedName>
        <fullName evidence="7">Leishmanolysin-like peptidase</fullName>
        <ecNumber evidence="7">3.4.24.-</ecNumber>
    </recommendedName>
</protein>
<organism evidence="8 9">
    <name type="scientific">Trypanosoma rangeli</name>
    <dbReference type="NCBI Taxonomy" id="5698"/>
    <lineage>
        <taxon>Eukaryota</taxon>
        <taxon>Discoba</taxon>
        <taxon>Euglenozoa</taxon>
        <taxon>Kinetoplastea</taxon>
        <taxon>Metakinetoplastina</taxon>
        <taxon>Trypanosomatida</taxon>
        <taxon>Trypanosomatidae</taxon>
        <taxon>Trypanosoma</taxon>
        <taxon>Herpetosoma</taxon>
    </lineage>
</organism>
<keyword evidence="2 7" id="KW-0645">Protease</keyword>
<accession>A0A3R7JSB4</accession>
<dbReference type="GO" id="GO:0007155">
    <property type="term" value="P:cell adhesion"/>
    <property type="evidence" value="ECO:0007669"/>
    <property type="project" value="InterPro"/>
</dbReference>
<evidence type="ECO:0000256" key="7">
    <source>
        <dbReference type="RuleBase" id="RU366077"/>
    </source>
</evidence>